<dbReference type="AlphaFoldDB" id="A0A8J7G8V4"/>
<evidence type="ECO:0000313" key="2">
    <source>
        <dbReference type="EMBL" id="MBF0597515.1"/>
    </source>
</evidence>
<feature type="transmembrane region" description="Helical" evidence="1">
    <location>
        <begin position="6"/>
        <end position="26"/>
    </location>
</feature>
<gene>
    <name evidence="2" type="ORF">IM532_08635</name>
</gene>
<keyword evidence="3" id="KW-1185">Reference proteome</keyword>
<accession>A0A8J7G8V4</accession>
<organism evidence="2 3">
    <name type="scientific">Faecalibacter rhinopitheci</name>
    <dbReference type="NCBI Taxonomy" id="2779678"/>
    <lineage>
        <taxon>Bacteria</taxon>
        <taxon>Pseudomonadati</taxon>
        <taxon>Bacteroidota</taxon>
        <taxon>Flavobacteriia</taxon>
        <taxon>Flavobacteriales</taxon>
        <taxon>Weeksellaceae</taxon>
        <taxon>Faecalibacter</taxon>
    </lineage>
</organism>
<dbReference type="RefSeq" id="WP_194183058.1">
    <property type="nucleotide sequence ID" value="NZ_JADGIK010000005.1"/>
</dbReference>
<reference evidence="2" key="1">
    <citation type="submission" date="2020-10" db="EMBL/GenBank/DDBJ databases">
        <authorList>
            <person name="Lu T."/>
            <person name="Wang Q."/>
            <person name="Han X."/>
        </authorList>
    </citation>
    <scope>NUCLEOTIDE SEQUENCE</scope>
    <source>
        <strain evidence="2">WQ 117</strain>
    </source>
</reference>
<proteinExistence type="predicted"/>
<evidence type="ECO:0000313" key="3">
    <source>
        <dbReference type="Proteomes" id="UP000608754"/>
    </source>
</evidence>
<evidence type="ECO:0000256" key="1">
    <source>
        <dbReference type="SAM" id="Phobius"/>
    </source>
</evidence>
<sequence>MAAFISLLLIFVIFILFCGIFFMVAISDAKVREKSALEIFKSLPSSIDNKWVVRYNIGKPQGRFLKMKTFQGSGILYVEENELHFEDVLGNETHTFSFDNCKISWVENKINGITNAFKIVDHEKSMLFYVEKGMFFFNAIDENASTSELYSHLKTLKKIYKKSKKVE</sequence>
<protein>
    <submittedName>
        <fullName evidence="2">Uncharacterized protein</fullName>
    </submittedName>
</protein>
<keyword evidence="1" id="KW-0472">Membrane</keyword>
<keyword evidence="1" id="KW-1133">Transmembrane helix</keyword>
<keyword evidence="1" id="KW-0812">Transmembrane</keyword>
<dbReference type="Proteomes" id="UP000608754">
    <property type="component" value="Unassembled WGS sequence"/>
</dbReference>
<comment type="caution">
    <text evidence="2">The sequence shown here is derived from an EMBL/GenBank/DDBJ whole genome shotgun (WGS) entry which is preliminary data.</text>
</comment>
<dbReference type="EMBL" id="JADGIK010000005">
    <property type="protein sequence ID" value="MBF0597515.1"/>
    <property type="molecule type" value="Genomic_DNA"/>
</dbReference>
<name>A0A8J7G8V4_9FLAO</name>